<protein>
    <submittedName>
        <fullName evidence="1">Putative lipoprotein</fullName>
    </submittedName>
</protein>
<dbReference type="HOGENOM" id="CLU_1473998_0_0_6"/>
<dbReference type="AlphaFoldDB" id="A0A024HDD6"/>
<organism evidence="1 2">
    <name type="scientific">Pseudomonas knackmussii (strain DSM 6978 / CCUG 54928 / LMG 23759 / B13)</name>
    <dbReference type="NCBI Taxonomy" id="1301098"/>
    <lineage>
        <taxon>Bacteria</taxon>
        <taxon>Pseudomonadati</taxon>
        <taxon>Pseudomonadota</taxon>
        <taxon>Gammaproteobacteria</taxon>
        <taxon>Pseudomonadales</taxon>
        <taxon>Pseudomonadaceae</taxon>
        <taxon>Pseudomonas</taxon>
    </lineage>
</organism>
<dbReference type="EMBL" id="HG322950">
    <property type="protein sequence ID" value="CDF82522.1"/>
    <property type="molecule type" value="Genomic_DNA"/>
</dbReference>
<sequence>MKAWRALLLLSVVLLSGCLVTFKDPIPAKDAAPASLLGQWSRIDEYGEEQILEVSRTSDGLYRAFSYYGNNGNTDSAEDLPFTVAHHGQRWYFSASLPKSEGGNYVLGGFEITDKDELVVYSVDVEAVLQAIDKAQLQGQKVDSQQGAGALIASPLEKVYAFLDDPANADAFGEALRFQRVPQGERQ</sequence>
<evidence type="ECO:0000313" key="2">
    <source>
        <dbReference type="Proteomes" id="UP000025241"/>
    </source>
</evidence>
<reference evidence="1 2" key="1">
    <citation type="submission" date="2013-03" db="EMBL/GenBank/DDBJ databases">
        <authorList>
            <person name="Linke B."/>
        </authorList>
    </citation>
    <scope>NUCLEOTIDE SEQUENCE [LARGE SCALE GENOMIC DNA]</scope>
    <source>
        <strain evidence="1 2">B13</strain>
    </source>
</reference>
<proteinExistence type="predicted"/>
<keyword evidence="1" id="KW-0449">Lipoprotein</keyword>
<dbReference type="PATRIC" id="fig|1301098.3.peg.1170"/>
<reference evidence="1 2" key="2">
    <citation type="submission" date="2014-05" db="EMBL/GenBank/DDBJ databases">
        <title>Genome sequence of the 3-chlorobenzoate degrading bacterium Pseudomonas knackmussii B13 shows multiple evidence for horizontal gene transfer.</title>
        <authorList>
            <person name="Miyazaki R."/>
            <person name="Bertelli C."/>
            <person name="Falquet L."/>
            <person name="Robinson-Rechavi M."/>
            <person name="Gharib W."/>
            <person name="Roy S."/>
            <person name="Van der Meer J.R."/>
        </authorList>
    </citation>
    <scope>NUCLEOTIDE SEQUENCE [LARGE SCALE GENOMIC DNA]</scope>
    <source>
        <strain evidence="1 2">B13</strain>
    </source>
</reference>
<dbReference type="PROSITE" id="PS51257">
    <property type="entry name" value="PROKAR_LIPOPROTEIN"/>
    <property type="match status" value="1"/>
</dbReference>
<accession>A0A024HDD6</accession>
<dbReference type="Proteomes" id="UP000025241">
    <property type="component" value="Chromosome I"/>
</dbReference>
<name>A0A024HDD6_PSEKB</name>
<dbReference type="RefSeq" id="WP_043249796.1">
    <property type="nucleotide sequence ID" value="NZ_HG322950.1"/>
</dbReference>
<dbReference type="KEGG" id="pkc:PKB_1157"/>
<evidence type="ECO:0000313" key="1">
    <source>
        <dbReference type="EMBL" id="CDF82522.1"/>
    </source>
</evidence>
<gene>
    <name evidence="1" type="ORF">PKB_1157</name>
</gene>
<dbReference type="eggNOG" id="ENOG5033VQW">
    <property type="taxonomic scope" value="Bacteria"/>
</dbReference>
<keyword evidence="2" id="KW-1185">Reference proteome</keyword>
<dbReference type="STRING" id="1301098.PKB_1157"/>
<dbReference type="OrthoDB" id="6990457at2"/>